<dbReference type="InterPro" id="IPR036259">
    <property type="entry name" value="MFS_trans_sf"/>
</dbReference>
<dbReference type="InterPro" id="IPR020846">
    <property type="entry name" value="MFS_dom"/>
</dbReference>
<feature type="transmembrane region" description="Helical" evidence="6">
    <location>
        <begin position="263"/>
        <end position="286"/>
    </location>
</feature>
<feature type="transmembrane region" description="Helical" evidence="6">
    <location>
        <begin position="306"/>
        <end position="328"/>
    </location>
</feature>
<keyword evidence="2 6" id="KW-0812">Transmembrane</keyword>
<dbReference type="SUPFAM" id="SSF103473">
    <property type="entry name" value="MFS general substrate transporter"/>
    <property type="match status" value="1"/>
</dbReference>
<dbReference type="OrthoDB" id="5296287at2759"/>
<protein>
    <submittedName>
        <fullName evidence="8">MFS multidrug transporter-like protein</fullName>
    </submittedName>
</protein>
<feature type="domain" description="Major facilitator superfamily (MFS) profile" evidence="7">
    <location>
        <begin position="38"/>
        <end position="466"/>
    </location>
</feature>
<dbReference type="AlphaFoldDB" id="A0A6G1JWX5"/>
<feature type="transmembrane region" description="Helical" evidence="6">
    <location>
        <begin position="164"/>
        <end position="183"/>
    </location>
</feature>
<dbReference type="PANTHER" id="PTHR23502:SF163">
    <property type="entry name" value="MAJOR FACILITATOR SUPERFAMILY (MFS) PROFILE DOMAIN-CONTAINING PROTEIN"/>
    <property type="match status" value="1"/>
</dbReference>
<dbReference type="GO" id="GO:0016020">
    <property type="term" value="C:membrane"/>
    <property type="evidence" value="ECO:0007669"/>
    <property type="project" value="UniProtKB-SubCell"/>
</dbReference>
<evidence type="ECO:0000313" key="8">
    <source>
        <dbReference type="EMBL" id="KAF2704990.1"/>
    </source>
</evidence>
<proteinExistence type="inferred from homology"/>
<dbReference type="Pfam" id="PF07690">
    <property type="entry name" value="MFS_1"/>
    <property type="match status" value="1"/>
</dbReference>
<comment type="similarity">
    <text evidence="5">Belongs to the major facilitator superfamily. CAR1 family.</text>
</comment>
<feature type="transmembrane region" description="Helical" evidence="6">
    <location>
        <begin position="105"/>
        <end position="124"/>
    </location>
</feature>
<dbReference type="PANTHER" id="PTHR23502">
    <property type="entry name" value="MAJOR FACILITATOR SUPERFAMILY"/>
    <property type="match status" value="1"/>
</dbReference>
<feature type="transmembrane region" description="Helical" evidence="6">
    <location>
        <begin position="130"/>
        <end position="152"/>
    </location>
</feature>
<keyword evidence="9" id="KW-1185">Reference proteome</keyword>
<name>A0A6G1JWX5_9PLEO</name>
<reference evidence="8" key="1">
    <citation type="journal article" date="2020" name="Stud. Mycol.">
        <title>101 Dothideomycetes genomes: a test case for predicting lifestyles and emergence of pathogens.</title>
        <authorList>
            <person name="Haridas S."/>
            <person name="Albert R."/>
            <person name="Binder M."/>
            <person name="Bloem J."/>
            <person name="Labutti K."/>
            <person name="Salamov A."/>
            <person name="Andreopoulos B."/>
            <person name="Baker S."/>
            <person name="Barry K."/>
            <person name="Bills G."/>
            <person name="Bluhm B."/>
            <person name="Cannon C."/>
            <person name="Castanera R."/>
            <person name="Culley D."/>
            <person name="Daum C."/>
            <person name="Ezra D."/>
            <person name="Gonzalez J."/>
            <person name="Henrissat B."/>
            <person name="Kuo A."/>
            <person name="Liang C."/>
            <person name="Lipzen A."/>
            <person name="Lutzoni F."/>
            <person name="Magnuson J."/>
            <person name="Mondo S."/>
            <person name="Nolan M."/>
            <person name="Ohm R."/>
            <person name="Pangilinan J."/>
            <person name="Park H.-J."/>
            <person name="Ramirez L."/>
            <person name="Alfaro M."/>
            <person name="Sun H."/>
            <person name="Tritt A."/>
            <person name="Yoshinaga Y."/>
            <person name="Zwiers L.-H."/>
            <person name="Turgeon B."/>
            <person name="Goodwin S."/>
            <person name="Spatafora J."/>
            <person name="Crous P."/>
            <person name="Grigoriev I."/>
        </authorList>
    </citation>
    <scope>NUCLEOTIDE SEQUENCE</scope>
    <source>
        <strain evidence="8">CBS 279.74</strain>
    </source>
</reference>
<evidence type="ECO:0000259" key="7">
    <source>
        <dbReference type="PROSITE" id="PS50850"/>
    </source>
</evidence>
<dbReference type="GO" id="GO:0022857">
    <property type="term" value="F:transmembrane transporter activity"/>
    <property type="evidence" value="ECO:0007669"/>
    <property type="project" value="InterPro"/>
</dbReference>
<evidence type="ECO:0000256" key="1">
    <source>
        <dbReference type="ARBA" id="ARBA00004141"/>
    </source>
</evidence>
<dbReference type="InterPro" id="IPR011701">
    <property type="entry name" value="MFS"/>
</dbReference>
<dbReference type="Gene3D" id="1.20.1250.20">
    <property type="entry name" value="MFS general substrate transporter like domains"/>
    <property type="match status" value="1"/>
</dbReference>
<feature type="transmembrane region" description="Helical" evidence="6">
    <location>
        <begin position="407"/>
        <end position="430"/>
    </location>
</feature>
<evidence type="ECO:0000256" key="5">
    <source>
        <dbReference type="ARBA" id="ARBA00038347"/>
    </source>
</evidence>
<feature type="transmembrane region" description="Helical" evidence="6">
    <location>
        <begin position="36"/>
        <end position="57"/>
    </location>
</feature>
<accession>A0A6G1JWX5</accession>
<evidence type="ECO:0000256" key="3">
    <source>
        <dbReference type="ARBA" id="ARBA00022989"/>
    </source>
</evidence>
<feature type="transmembrane region" description="Helical" evidence="6">
    <location>
        <begin position="374"/>
        <end position="395"/>
    </location>
</feature>
<evidence type="ECO:0000313" key="9">
    <source>
        <dbReference type="Proteomes" id="UP000799428"/>
    </source>
</evidence>
<feature type="transmembrane region" description="Helical" evidence="6">
    <location>
        <begin position="349"/>
        <end position="368"/>
    </location>
</feature>
<comment type="subcellular location">
    <subcellularLocation>
        <location evidence="1">Membrane</location>
        <topology evidence="1">Multi-pass membrane protein</topology>
    </subcellularLocation>
</comment>
<dbReference type="Proteomes" id="UP000799428">
    <property type="component" value="Unassembled WGS sequence"/>
</dbReference>
<gene>
    <name evidence="8" type="ORF">K504DRAFT_389059</name>
</gene>
<keyword evidence="4 6" id="KW-0472">Membrane</keyword>
<feature type="transmembrane region" description="Helical" evidence="6">
    <location>
        <begin position="442"/>
        <end position="462"/>
    </location>
</feature>
<evidence type="ECO:0000256" key="6">
    <source>
        <dbReference type="SAM" id="Phobius"/>
    </source>
</evidence>
<sequence>MALTESQPLLRTEENSIDDGLADLDRPEQWSSAYRWSIVALLAFQAFTVTFTAISVVPVASHIVSDLNGSQGNPSDSVLLVTIWELGEAAGPLLIAPLSEVYGRYLVFNIGNILFISGIVLSALCRSVDLFILARFLTGLAVTSGVLNPAVIGDIFPAEERGTAMSVVMLAPLLGGAIGPAVAGTIAQTAGWRRIIWMALGLAVSCELAFLTMFRETYKVVLLKRNKRVLEAVECDDDESPVIKAVHETESALWASIVRPASVFTGSLVLQILSLYGSLVFTFFYIMSTTLPDILQNMYNFPPSLVGSSFLIFSVGSVFGLIVCNRLLDRIYKQARDAKAVKPPPEARLPLVIFGALIFPIIVALYGWSAQFVLPIPVMLLIVGAMGFGLMLTMLPLTAYVVDAFGLYSASALTGLLITRCLAGTFLPLITAPLKEMIGWGWAFTVWAAACAVLAPVPFLVWKYGKIWRQRSEYTNDQ</sequence>
<keyword evidence="3 6" id="KW-1133">Transmembrane helix</keyword>
<dbReference type="PROSITE" id="PS50850">
    <property type="entry name" value="MFS"/>
    <property type="match status" value="1"/>
</dbReference>
<organism evidence="8 9">
    <name type="scientific">Pleomassaria siparia CBS 279.74</name>
    <dbReference type="NCBI Taxonomy" id="1314801"/>
    <lineage>
        <taxon>Eukaryota</taxon>
        <taxon>Fungi</taxon>
        <taxon>Dikarya</taxon>
        <taxon>Ascomycota</taxon>
        <taxon>Pezizomycotina</taxon>
        <taxon>Dothideomycetes</taxon>
        <taxon>Pleosporomycetidae</taxon>
        <taxon>Pleosporales</taxon>
        <taxon>Pleomassariaceae</taxon>
        <taxon>Pleomassaria</taxon>
    </lineage>
</organism>
<dbReference type="EMBL" id="MU005780">
    <property type="protein sequence ID" value="KAF2704990.1"/>
    <property type="molecule type" value="Genomic_DNA"/>
</dbReference>
<evidence type="ECO:0000256" key="4">
    <source>
        <dbReference type="ARBA" id="ARBA00023136"/>
    </source>
</evidence>
<evidence type="ECO:0000256" key="2">
    <source>
        <dbReference type="ARBA" id="ARBA00022692"/>
    </source>
</evidence>
<dbReference type="FunFam" id="1.20.1250.20:FF:000509">
    <property type="entry name" value="MFS general substrate transporter"/>
    <property type="match status" value="1"/>
</dbReference>